<evidence type="ECO:0000256" key="2">
    <source>
        <dbReference type="SAM" id="MobiDB-lite"/>
    </source>
</evidence>
<dbReference type="SUPFAM" id="SSF49785">
    <property type="entry name" value="Galactose-binding domain-like"/>
    <property type="match status" value="1"/>
</dbReference>
<dbReference type="AlphaFoldDB" id="A0A6H5HWE7"/>
<evidence type="ECO:0000313" key="4">
    <source>
        <dbReference type="EMBL" id="CAB0027864.1"/>
    </source>
</evidence>
<dbReference type="PANTHER" id="PTHR12175:SF1">
    <property type="entry name" value="PITH DOMAIN-CONTAINING PROTEIN 1"/>
    <property type="match status" value="1"/>
</dbReference>
<dbReference type="Pfam" id="PF06201">
    <property type="entry name" value="PITH"/>
    <property type="match status" value="1"/>
</dbReference>
<dbReference type="InterPro" id="IPR010400">
    <property type="entry name" value="PITH_dom"/>
</dbReference>
<protein>
    <recommendedName>
        <fullName evidence="3">PITH domain-containing protein</fullName>
    </recommendedName>
</protein>
<evidence type="ECO:0000259" key="3">
    <source>
        <dbReference type="PROSITE" id="PS51532"/>
    </source>
</evidence>
<evidence type="ECO:0000313" key="5">
    <source>
        <dbReference type="Proteomes" id="UP000479190"/>
    </source>
</evidence>
<dbReference type="FunFam" id="2.60.120.470:FF:000002">
    <property type="entry name" value="PITH domain-containing protein 1"/>
    <property type="match status" value="1"/>
</dbReference>
<dbReference type="EMBL" id="CADCXV010000014">
    <property type="protein sequence ID" value="CAB0027864.1"/>
    <property type="molecule type" value="Genomic_DNA"/>
</dbReference>
<dbReference type="Gene3D" id="2.60.120.470">
    <property type="entry name" value="PITH domain"/>
    <property type="match status" value="1"/>
</dbReference>
<dbReference type="Proteomes" id="UP000479190">
    <property type="component" value="Unassembled WGS sequence"/>
</dbReference>
<dbReference type="GO" id="GO:0060255">
    <property type="term" value="P:regulation of macromolecule metabolic process"/>
    <property type="evidence" value="ECO:0007669"/>
    <property type="project" value="UniProtKB-ARBA"/>
</dbReference>
<dbReference type="InterPro" id="IPR037047">
    <property type="entry name" value="PITH_dom_sf"/>
</dbReference>
<dbReference type="GO" id="GO:0080090">
    <property type="term" value="P:regulation of primary metabolic process"/>
    <property type="evidence" value="ECO:0007669"/>
    <property type="project" value="UniProtKB-ARBA"/>
</dbReference>
<dbReference type="OrthoDB" id="2635at2759"/>
<reference evidence="4 5" key="1">
    <citation type="submission" date="2020-02" db="EMBL/GenBank/DDBJ databases">
        <authorList>
            <person name="Ferguson B K."/>
        </authorList>
    </citation>
    <scope>NUCLEOTIDE SEQUENCE [LARGE SCALE GENOMIC DNA]</scope>
</reference>
<feature type="domain" description="PITH" evidence="3">
    <location>
        <begin position="11"/>
        <end position="183"/>
    </location>
</feature>
<name>A0A6H5HWE7_9HYME</name>
<gene>
    <name evidence="4" type="ORF">TBRA_LOCUS94</name>
</gene>
<dbReference type="PANTHER" id="PTHR12175">
    <property type="entry name" value="AD039 HT014 THIOREDOXIN FAMILY TRP26"/>
    <property type="match status" value="1"/>
</dbReference>
<feature type="region of interest" description="Disordered" evidence="2">
    <location>
        <begin position="230"/>
        <end position="257"/>
    </location>
</feature>
<dbReference type="InterPro" id="IPR008979">
    <property type="entry name" value="Galactose-bd-like_sf"/>
</dbReference>
<evidence type="ECO:0000256" key="1">
    <source>
        <dbReference type="ARBA" id="ARBA00025788"/>
    </source>
</evidence>
<proteinExistence type="inferred from homology"/>
<dbReference type="InterPro" id="IPR045099">
    <property type="entry name" value="PITH1-like"/>
</dbReference>
<dbReference type="PROSITE" id="PS51532">
    <property type="entry name" value="PITH"/>
    <property type="match status" value="1"/>
</dbReference>
<dbReference type="GO" id="GO:0045654">
    <property type="term" value="P:positive regulation of megakaryocyte differentiation"/>
    <property type="evidence" value="ECO:0007669"/>
    <property type="project" value="UniProtKB-ARBA"/>
</dbReference>
<accession>A0A6H5HWE7</accession>
<feature type="compositionally biased region" description="Basic and acidic residues" evidence="2">
    <location>
        <begin position="244"/>
        <end position="257"/>
    </location>
</feature>
<sequence>MEHQCQCGHAHDETNLGVQYSLHEKIDLQNVECLNEVVEGSGAKIFKSWENRLDHTEYVESDVDEELLFNIPFTGDVKLKGIIIVGGPDNSHPSVVKMFKNREGMTFDEAGSKADQQFELVKDDHGVHEYPVKAAIFSSVHHLTLHFTGNSGAEKTRIDYIGLKGEWSPGHRHGVTICTYEAMPQHAASAGPSIALLASAAAAADLQPATLIAQRASTLHFRRIRSFRLGASSTKPKQQHNRKSLREASENYSESRLDKSRISIANSSLSSIRYRSIDPLIRDSRQAVE</sequence>
<organism evidence="4 5">
    <name type="scientific">Trichogramma brassicae</name>
    <dbReference type="NCBI Taxonomy" id="86971"/>
    <lineage>
        <taxon>Eukaryota</taxon>
        <taxon>Metazoa</taxon>
        <taxon>Ecdysozoa</taxon>
        <taxon>Arthropoda</taxon>
        <taxon>Hexapoda</taxon>
        <taxon>Insecta</taxon>
        <taxon>Pterygota</taxon>
        <taxon>Neoptera</taxon>
        <taxon>Endopterygota</taxon>
        <taxon>Hymenoptera</taxon>
        <taxon>Apocrita</taxon>
        <taxon>Proctotrupomorpha</taxon>
        <taxon>Chalcidoidea</taxon>
        <taxon>Trichogrammatidae</taxon>
        <taxon>Trichogramma</taxon>
    </lineage>
</organism>
<dbReference type="GO" id="GO:0005634">
    <property type="term" value="C:nucleus"/>
    <property type="evidence" value="ECO:0007669"/>
    <property type="project" value="TreeGrafter"/>
</dbReference>
<keyword evidence="5" id="KW-1185">Reference proteome</keyword>
<dbReference type="GO" id="GO:0005737">
    <property type="term" value="C:cytoplasm"/>
    <property type="evidence" value="ECO:0007669"/>
    <property type="project" value="UniProtKB-ARBA"/>
</dbReference>
<comment type="similarity">
    <text evidence="1">Belongs to the PITHD1 family.</text>
</comment>